<feature type="domain" description="Glycosyl transferase family 28 C-terminal" evidence="8">
    <location>
        <begin position="371"/>
        <end position="500"/>
    </location>
</feature>
<dbReference type="InterPro" id="IPR039042">
    <property type="entry name" value="Alg13-like"/>
</dbReference>
<evidence type="ECO:0000256" key="2">
    <source>
        <dbReference type="ARBA" id="ARBA00006962"/>
    </source>
</evidence>
<comment type="caution">
    <text evidence="9">The sequence shown here is derived from an EMBL/GenBank/DDBJ whole genome shotgun (WGS) entry which is preliminary data.</text>
</comment>
<accession>A0A812Q7P6</accession>
<dbReference type="GO" id="GO:0004577">
    <property type="term" value="F:N-acetylglucosaminyldiphosphodolichol N-acetylglucosaminyltransferase activity"/>
    <property type="evidence" value="ECO:0007669"/>
    <property type="project" value="UniProtKB-EC"/>
</dbReference>
<dbReference type="Gene3D" id="3.40.50.2000">
    <property type="entry name" value="Glycogen Phosphorylase B"/>
    <property type="match status" value="1"/>
</dbReference>
<dbReference type="Proteomes" id="UP000649617">
    <property type="component" value="Unassembled WGS sequence"/>
</dbReference>
<gene>
    <name evidence="9" type="primary">ALG13</name>
    <name evidence="9" type="ORF">SPIL2461_LOCUS9102</name>
</gene>
<dbReference type="OrthoDB" id="20273at2759"/>
<dbReference type="AlphaFoldDB" id="A0A812Q7P6"/>
<protein>
    <recommendedName>
        <fullName evidence="4">UDP-N-acetylglucosamine transferase subunit ALG13</fullName>
        <ecNumber evidence="3">2.4.1.141</ecNumber>
    </recommendedName>
</protein>
<evidence type="ECO:0000313" key="10">
    <source>
        <dbReference type="Proteomes" id="UP000649617"/>
    </source>
</evidence>
<dbReference type="GO" id="GO:0006488">
    <property type="term" value="P:dolichol-linked oligosaccharide biosynthetic process"/>
    <property type="evidence" value="ECO:0007669"/>
    <property type="project" value="InterPro"/>
</dbReference>
<evidence type="ECO:0000256" key="1">
    <source>
        <dbReference type="ARBA" id="ARBA00004240"/>
    </source>
</evidence>
<dbReference type="Pfam" id="PF04101">
    <property type="entry name" value="Glyco_tran_28_C"/>
    <property type="match status" value="1"/>
</dbReference>
<evidence type="ECO:0000259" key="8">
    <source>
        <dbReference type="Pfam" id="PF04101"/>
    </source>
</evidence>
<proteinExistence type="inferred from homology"/>
<dbReference type="EC" id="2.4.1.141" evidence="3"/>
<sequence length="534" mass="60730">MEQSRRHVEELWEPELKTEFRTAFEQESQILEEQQLKEDELRRQQQWAEIARSLTGQWQDAKDGSDAPRCHIIEEVDGALKTWRSDRPSQKAALWLNKDGIVVRGQGNLQLDMVTVGSKRIRWKHRHGDVSEWHWSGHLEEKSPFGNVWCSLPPHSITKPRGAEKRKSVVYKRLGQLVLQAAHRHYLTELVPRTPPSASAHWKEACLAAENAVRRGDVIAAASELATCEDRVVEGRHSLVQTARQFWKQADLTAEETSMLFVSHPALQEKLLRQSWGKREQKVDGKQLRRFLHRWHGSVQDLSRTDSRRWPRHLRPSENATKEQQDAAMKNVMEQIFQAKALSWPRLRSMLVGGQFWAQTRASDDGSAQEVTVGTTSFDDLVKAVDTEAFHEKAQALGFERLVVQFGRGSHRPRQLGLKTESFGLKPSLDEEMKSASLVISHAGAGSVIEALRERRRLLVVVNPVLMNNHQLELAEAMQKRGHCAMAEDASHVIPRLQEAAEMDLIPYPAANLQPWHDLLEESCGVAPAKPPPD</sequence>
<keyword evidence="6" id="KW-0808">Transferase</keyword>
<dbReference type="GO" id="GO:0005783">
    <property type="term" value="C:endoplasmic reticulum"/>
    <property type="evidence" value="ECO:0007669"/>
    <property type="project" value="UniProtKB-SubCell"/>
</dbReference>
<organism evidence="9 10">
    <name type="scientific">Symbiodinium pilosum</name>
    <name type="common">Dinoflagellate</name>
    <dbReference type="NCBI Taxonomy" id="2952"/>
    <lineage>
        <taxon>Eukaryota</taxon>
        <taxon>Sar</taxon>
        <taxon>Alveolata</taxon>
        <taxon>Dinophyceae</taxon>
        <taxon>Suessiales</taxon>
        <taxon>Symbiodiniaceae</taxon>
        <taxon>Symbiodinium</taxon>
    </lineage>
</organism>
<evidence type="ECO:0000256" key="3">
    <source>
        <dbReference type="ARBA" id="ARBA00012614"/>
    </source>
</evidence>
<evidence type="ECO:0000256" key="4">
    <source>
        <dbReference type="ARBA" id="ARBA00017468"/>
    </source>
</evidence>
<dbReference type="InterPro" id="IPR007235">
    <property type="entry name" value="Glyco_trans_28_C"/>
</dbReference>
<keyword evidence="7" id="KW-0256">Endoplasmic reticulum</keyword>
<keyword evidence="5" id="KW-0328">Glycosyltransferase</keyword>
<comment type="subcellular location">
    <subcellularLocation>
        <location evidence="1">Endoplasmic reticulum</location>
    </subcellularLocation>
</comment>
<keyword evidence="10" id="KW-1185">Reference proteome</keyword>
<comment type="similarity">
    <text evidence="2">Belongs to the glycosyltransferase 28 family.</text>
</comment>
<dbReference type="PANTHER" id="PTHR12867">
    <property type="entry name" value="GLYCOSYL TRANSFERASE-RELATED"/>
    <property type="match status" value="1"/>
</dbReference>
<name>A0A812Q7P6_SYMPI</name>
<evidence type="ECO:0000256" key="6">
    <source>
        <dbReference type="ARBA" id="ARBA00022679"/>
    </source>
</evidence>
<reference evidence="9" key="1">
    <citation type="submission" date="2021-02" db="EMBL/GenBank/DDBJ databases">
        <authorList>
            <person name="Dougan E. K."/>
            <person name="Rhodes N."/>
            <person name="Thang M."/>
            <person name="Chan C."/>
        </authorList>
    </citation>
    <scope>NUCLEOTIDE SEQUENCE</scope>
</reference>
<evidence type="ECO:0000313" key="9">
    <source>
        <dbReference type="EMBL" id="CAE7374616.1"/>
    </source>
</evidence>
<dbReference type="EMBL" id="CAJNIZ010015558">
    <property type="protein sequence ID" value="CAE7374616.1"/>
    <property type="molecule type" value="Genomic_DNA"/>
</dbReference>
<evidence type="ECO:0000256" key="7">
    <source>
        <dbReference type="ARBA" id="ARBA00022824"/>
    </source>
</evidence>
<dbReference type="PANTHER" id="PTHR12867:SF6">
    <property type="entry name" value="N-ACETYLGLUCOSAMINYLDIPHOSPHODOLICHOL N-ACETYLGLUCOSAMINYLTRANSFERASE"/>
    <property type="match status" value="1"/>
</dbReference>
<evidence type="ECO:0000256" key="5">
    <source>
        <dbReference type="ARBA" id="ARBA00022676"/>
    </source>
</evidence>
<dbReference type="SUPFAM" id="SSF53756">
    <property type="entry name" value="UDP-Glycosyltransferase/glycogen phosphorylase"/>
    <property type="match status" value="1"/>
</dbReference>